<dbReference type="CDD" id="cd07035">
    <property type="entry name" value="TPP_PYR_POX_like"/>
    <property type="match status" value="1"/>
</dbReference>
<sequence length="80" mass="8433">MRNPESMSEATRLRNSGRILVDAHGKLTDRPRTCFVTRAPGVTHASNGVHGAREDSTPMILFVVVTGQTVAADGGVTLGS</sequence>
<proteinExistence type="predicted"/>
<dbReference type="SUPFAM" id="SSF52518">
    <property type="entry name" value="Thiamin diphosphate-binding fold (THDP-binding)"/>
    <property type="match status" value="1"/>
</dbReference>
<feature type="domain" description="Thiamine pyrophosphate enzyme N-terminal TPP-binding" evidence="1">
    <location>
        <begin position="22"/>
        <end position="64"/>
    </location>
</feature>
<dbReference type="InterPro" id="IPR029061">
    <property type="entry name" value="THDP-binding"/>
</dbReference>
<dbReference type="InterPro" id="IPR012001">
    <property type="entry name" value="Thiamin_PyroP_enz_TPP-bd_dom"/>
</dbReference>
<evidence type="ECO:0000259" key="1">
    <source>
        <dbReference type="Pfam" id="PF02776"/>
    </source>
</evidence>
<gene>
    <name evidence="2" type="ORF">CRM94_03315</name>
</gene>
<comment type="caution">
    <text evidence="2">The sequence shown here is derived from an EMBL/GenBank/DDBJ whole genome shotgun (WGS) entry which is preliminary data.</text>
</comment>
<organism evidence="2 3">
    <name type="scientific">Burkholderia gladioli</name>
    <name type="common">Pseudomonas marginata</name>
    <name type="synonym">Phytomonas marginata</name>
    <dbReference type="NCBI Taxonomy" id="28095"/>
    <lineage>
        <taxon>Bacteria</taxon>
        <taxon>Pseudomonadati</taxon>
        <taxon>Pseudomonadota</taxon>
        <taxon>Betaproteobacteria</taxon>
        <taxon>Burkholderiales</taxon>
        <taxon>Burkholderiaceae</taxon>
        <taxon>Burkholderia</taxon>
    </lineage>
</organism>
<evidence type="ECO:0000313" key="3">
    <source>
        <dbReference type="Proteomes" id="UP000220629"/>
    </source>
</evidence>
<dbReference type="Gene3D" id="3.40.50.970">
    <property type="match status" value="1"/>
</dbReference>
<dbReference type="GO" id="GO:0030976">
    <property type="term" value="F:thiamine pyrophosphate binding"/>
    <property type="evidence" value="ECO:0007669"/>
    <property type="project" value="InterPro"/>
</dbReference>
<protein>
    <recommendedName>
        <fullName evidence="1">Thiamine pyrophosphate enzyme N-terminal TPP-binding domain-containing protein</fullName>
    </recommendedName>
</protein>
<evidence type="ECO:0000313" key="2">
    <source>
        <dbReference type="EMBL" id="PEH41267.1"/>
    </source>
</evidence>
<dbReference type="EMBL" id="PDDY01000001">
    <property type="protein sequence ID" value="PEH41267.1"/>
    <property type="molecule type" value="Genomic_DNA"/>
</dbReference>
<dbReference type="Proteomes" id="UP000220629">
    <property type="component" value="Unassembled WGS sequence"/>
</dbReference>
<dbReference type="Pfam" id="PF02776">
    <property type="entry name" value="TPP_enzyme_N"/>
    <property type="match status" value="1"/>
</dbReference>
<accession>A0A2A7SC80</accession>
<name>A0A2A7SC80_BURGA</name>
<reference evidence="3" key="1">
    <citation type="submission" date="2017-09" db="EMBL/GenBank/DDBJ databases">
        <title>FDA dAtabase for Regulatory Grade micrObial Sequences (FDA-ARGOS): Supporting development and validation of Infectious Disease Dx tests.</title>
        <authorList>
            <person name="Minogue T."/>
            <person name="Wolcott M."/>
            <person name="Wasieloski L."/>
            <person name="Aguilar W."/>
            <person name="Moore D."/>
            <person name="Tallon L."/>
            <person name="Sadzewicz L."/>
            <person name="Ott S."/>
            <person name="Zhao X."/>
            <person name="Nagaraj S."/>
            <person name="Vavikolanu K."/>
            <person name="Aluvathingal J."/>
            <person name="Nadendla S."/>
            <person name="Sichtig H."/>
        </authorList>
    </citation>
    <scope>NUCLEOTIDE SEQUENCE [LARGE SCALE GENOMIC DNA]</scope>
    <source>
        <strain evidence="3">FDAARGOS_390</strain>
    </source>
</reference>
<dbReference type="AlphaFoldDB" id="A0A2A7SC80"/>